<dbReference type="Pfam" id="PF07589">
    <property type="entry name" value="PEP-CTERM"/>
    <property type="match status" value="1"/>
</dbReference>
<feature type="signal peptide" evidence="1">
    <location>
        <begin position="1"/>
        <end position="22"/>
    </location>
</feature>
<keyword evidence="1" id="KW-0732">Signal</keyword>
<protein>
    <submittedName>
        <fullName evidence="3">Putative secreted protein with PEP-CTERM sorting signal</fullName>
    </submittedName>
</protein>
<proteinExistence type="predicted"/>
<dbReference type="AlphaFoldDB" id="A0A4V2G4Y3"/>
<dbReference type="NCBIfam" id="TIGR02595">
    <property type="entry name" value="PEP_CTERM"/>
    <property type="match status" value="1"/>
</dbReference>
<evidence type="ECO:0000256" key="1">
    <source>
        <dbReference type="SAM" id="SignalP"/>
    </source>
</evidence>
<keyword evidence="4" id="KW-1185">Reference proteome</keyword>
<evidence type="ECO:0000259" key="2">
    <source>
        <dbReference type="Pfam" id="PF07589"/>
    </source>
</evidence>
<gene>
    <name evidence="3" type="ORF">BDD14_4361</name>
</gene>
<sequence>MKKFLSSLVVLAALAVAPALHATPITGQFSVTGTAVTDNGSSLDFTPNTINVGAASTIMGDFTTLLTAGEAGIITSPINYASYVPGSASLVFGSGSTLLTFTLDSVVSDHTGNFGNFTGTGTITAAGFDPTLANLFFSTQATGAVTFSATAVSNPSAVPEPSTLMLLGTGLIGAAGALKRRLS</sequence>
<organism evidence="3 4">
    <name type="scientific">Edaphobacter modestus</name>
    <dbReference type="NCBI Taxonomy" id="388466"/>
    <lineage>
        <taxon>Bacteria</taxon>
        <taxon>Pseudomonadati</taxon>
        <taxon>Acidobacteriota</taxon>
        <taxon>Terriglobia</taxon>
        <taxon>Terriglobales</taxon>
        <taxon>Acidobacteriaceae</taxon>
        <taxon>Edaphobacter</taxon>
    </lineage>
</organism>
<accession>A0A4V2G4Y3</accession>
<dbReference type="InterPro" id="IPR013424">
    <property type="entry name" value="Ice-binding_C"/>
</dbReference>
<comment type="caution">
    <text evidence="3">The sequence shown here is derived from an EMBL/GenBank/DDBJ whole genome shotgun (WGS) entry which is preliminary data.</text>
</comment>
<feature type="domain" description="Ice-binding protein C-terminal" evidence="2">
    <location>
        <begin position="157"/>
        <end position="181"/>
    </location>
</feature>
<dbReference type="EMBL" id="SHKW01000001">
    <property type="protein sequence ID" value="RZU42766.1"/>
    <property type="molecule type" value="Genomic_DNA"/>
</dbReference>
<name>A0A4V2G4Y3_9BACT</name>
<evidence type="ECO:0000313" key="3">
    <source>
        <dbReference type="EMBL" id="RZU42766.1"/>
    </source>
</evidence>
<dbReference type="Proteomes" id="UP000292958">
    <property type="component" value="Unassembled WGS sequence"/>
</dbReference>
<evidence type="ECO:0000313" key="4">
    <source>
        <dbReference type="Proteomes" id="UP000292958"/>
    </source>
</evidence>
<reference evidence="3 4" key="1">
    <citation type="submission" date="2019-02" db="EMBL/GenBank/DDBJ databases">
        <title>Genomic Encyclopedia of Archaeal and Bacterial Type Strains, Phase II (KMG-II): from individual species to whole genera.</title>
        <authorList>
            <person name="Goeker M."/>
        </authorList>
    </citation>
    <scope>NUCLEOTIDE SEQUENCE [LARGE SCALE GENOMIC DNA]</scope>
    <source>
        <strain evidence="3 4">DSM 18101</strain>
    </source>
</reference>
<dbReference type="RefSeq" id="WP_130420812.1">
    <property type="nucleotide sequence ID" value="NZ_SHKW01000001.1"/>
</dbReference>
<dbReference type="OrthoDB" id="119746at2"/>
<feature type="chain" id="PRO_5020721566" evidence="1">
    <location>
        <begin position="23"/>
        <end position="183"/>
    </location>
</feature>